<dbReference type="InterPro" id="IPR012347">
    <property type="entry name" value="Ferritin-like"/>
</dbReference>
<dbReference type="RefSeq" id="WP_075364049.1">
    <property type="nucleotide sequence ID" value="NZ_MLBF01000006.1"/>
</dbReference>
<organism evidence="6 7">
    <name type="scientific">Desulfosporosinus metallidurans</name>
    <dbReference type="NCBI Taxonomy" id="1888891"/>
    <lineage>
        <taxon>Bacteria</taxon>
        <taxon>Bacillati</taxon>
        <taxon>Bacillota</taxon>
        <taxon>Clostridia</taxon>
        <taxon>Eubacteriales</taxon>
        <taxon>Desulfitobacteriaceae</taxon>
        <taxon>Desulfosporosinus</taxon>
    </lineage>
</organism>
<reference evidence="6 7" key="1">
    <citation type="submission" date="2016-09" db="EMBL/GenBank/DDBJ databases">
        <title>Complete genome of Desulfosporosinus sp. OL.</title>
        <authorList>
            <person name="Mardanov A."/>
            <person name="Beletsky A."/>
            <person name="Panova A."/>
            <person name="Karnachuk O."/>
            <person name="Ravin N."/>
        </authorList>
    </citation>
    <scope>NUCLEOTIDE SEQUENCE [LARGE SCALE GENOMIC DNA]</scope>
    <source>
        <strain evidence="6 7">OL</strain>
    </source>
</reference>
<dbReference type="Pfam" id="PF21349">
    <property type="entry name" value="RUBY_RBDX"/>
    <property type="match status" value="1"/>
</dbReference>
<accession>A0A1Q8QZY9</accession>
<dbReference type="GO" id="GO:0016491">
    <property type="term" value="F:oxidoreductase activity"/>
    <property type="evidence" value="ECO:0007669"/>
    <property type="project" value="InterPro"/>
</dbReference>
<dbReference type="SUPFAM" id="SSF47240">
    <property type="entry name" value="Ferritin-like"/>
    <property type="match status" value="1"/>
</dbReference>
<evidence type="ECO:0000313" key="6">
    <source>
        <dbReference type="EMBL" id="OLN32871.1"/>
    </source>
</evidence>
<dbReference type="Gene3D" id="1.20.1260.10">
    <property type="match status" value="1"/>
</dbReference>
<dbReference type="GO" id="GO:0005506">
    <property type="term" value="F:iron ion binding"/>
    <property type="evidence" value="ECO:0007669"/>
    <property type="project" value="InterPro"/>
</dbReference>
<keyword evidence="2" id="KW-0813">Transport</keyword>
<dbReference type="AlphaFoldDB" id="A0A1Q8QZY9"/>
<dbReference type="PROSITE" id="PS50905">
    <property type="entry name" value="FERRITIN_LIKE"/>
    <property type="match status" value="1"/>
</dbReference>
<dbReference type="InterPro" id="IPR024934">
    <property type="entry name" value="Rubredoxin-like_dom"/>
</dbReference>
<evidence type="ECO:0000313" key="7">
    <source>
        <dbReference type="Proteomes" id="UP000186102"/>
    </source>
</evidence>
<dbReference type="SUPFAM" id="SSF57802">
    <property type="entry name" value="Rubredoxin-like"/>
    <property type="match status" value="1"/>
</dbReference>
<dbReference type="OrthoDB" id="9805587at2"/>
<dbReference type="InterPro" id="IPR045236">
    <property type="entry name" value="RevRr_diiron-bd_dom"/>
</dbReference>
<evidence type="ECO:0000259" key="4">
    <source>
        <dbReference type="PROSITE" id="PS50903"/>
    </source>
</evidence>
<dbReference type="Pfam" id="PF02915">
    <property type="entry name" value="Rubrerythrin"/>
    <property type="match status" value="1"/>
</dbReference>
<evidence type="ECO:0000256" key="2">
    <source>
        <dbReference type="ARBA" id="ARBA00022448"/>
    </source>
</evidence>
<dbReference type="PANTHER" id="PTHR43339">
    <property type="entry name" value="RUBRERYTHRIN-RELATED"/>
    <property type="match status" value="1"/>
</dbReference>
<dbReference type="InterPro" id="IPR003251">
    <property type="entry name" value="Rr_diiron-bd_dom"/>
</dbReference>
<dbReference type="PANTHER" id="PTHR43339:SF1">
    <property type="entry name" value="RUBRERYTHRIN"/>
    <property type="match status" value="1"/>
</dbReference>
<evidence type="ECO:0000256" key="3">
    <source>
        <dbReference type="ARBA" id="ARBA00022982"/>
    </source>
</evidence>
<dbReference type="PROSITE" id="PS50903">
    <property type="entry name" value="RUBREDOXIN_LIKE"/>
    <property type="match status" value="1"/>
</dbReference>
<feature type="domain" description="Ferritin-like diiron" evidence="5">
    <location>
        <begin position="36"/>
        <end position="162"/>
    </location>
</feature>
<dbReference type="InterPro" id="IPR048574">
    <property type="entry name" value="RUBY_RBDX"/>
</dbReference>
<evidence type="ECO:0000256" key="1">
    <source>
        <dbReference type="ARBA" id="ARBA00001965"/>
    </source>
</evidence>
<gene>
    <name evidence="6" type="ORF">DSOL_1317</name>
</gene>
<name>A0A1Q8QZY9_9FIRM</name>
<keyword evidence="7" id="KW-1185">Reference proteome</keyword>
<comment type="cofactor">
    <cofactor evidence="1">
        <name>Fe(3+)</name>
        <dbReference type="ChEBI" id="CHEBI:29034"/>
    </cofactor>
</comment>
<comment type="caution">
    <text evidence="6">The sequence shown here is derived from an EMBL/GenBank/DDBJ whole genome shotgun (WGS) entry which is preliminary data.</text>
</comment>
<dbReference type="CDD" id="cd00729">
    <property type="entry name" value="rubredoxin_SM"/>
    <property type="match status" value="1"/>
</dbReference>
<proteinExistence type="predicted"/>
<evidence type="ECO:0000259" key="5">
    <source>
        <dbReference type="PROSITE" id="PS50905"/>
    </source>
</evidence>
<sequence>MKKWQCSVCGYIHEGDEAPDRCPMCGAPKEKFVLLSADENKTAGNLSGNWDGETEEVGMYYAFAKKAEEEGYPEVAQAFMKIGQEEAAHASEIYAIRGKVKSTKENLAWRVEAELGAQKGKAEAAEIARKDGNMAAVEFFERASKDEARHAAAFKGLLDRLF</sequence>
<dbReference type="InterPro" id="IPR052773">
    <property type="entry name" value="Anaerobic_Peroxidase-Rel"/>
</dbReference>
<dbReference type="Gene3D" id="2.20.28.10">
    <property type="match status" value="1"/>
</dbReference>
<dbReference type="InterPro" id="IPR009078">
    <property type="entry name" value="Ferritin-like_SF"/>
</dbReference>
<dbReference type="Proteomes" id="UP000186102">
    <property type="component" value="Unassembled WGS sequence"/>
</dbReference>
<feature type="domain" description="Rubredoxin-like" evidence="4">
    <location>
        <begin position="1"/>
        <end position="35"/>
    </location>
</feature>
<dbReference type="InterPro" id="IPR009040">
    <property type="entry name" value="Ferritin-like_diiron"/>
</dbReference>
<keyword evidence="3" id="KW-0249">Electron transport</keyword>
<dbReference type="CDD" id="cd01046">
    <property type="entry name" value="Rubrerythrin_like"/>
    <property type="match status" value="1"/>
</dbReference>
<dbReference type="EMBL" id="MLBF01000006">
    <property type="protein sequence ID" value="OLN32871.1"/>
    <property type="molecule type" value="Genomic_DNA"/>
</dbReference>
<dbReference type="STRING" id="1888891.DSOL_1317"/>
<protein>
    <submittedName>
        <fullName evidence="6">Rubrerythrin</fullName>
    </submittedName>
</protein>